<dbReference type="eggNOG" id="COG0500">
    <property type="taxonomic scope" value="Bacteria"/>
</dbReference>
<dbReference type="Gene3D" id="3.40.50.150">
    <property type="entry name" value="Vaccinia Virus protein VP39"/>
    <property type="match status" value="1"/>
</dbReference>
<gene>
    <name evidence="1" type="ordered locus">Geob_0650</name>
</gene>
<evidence type="ECO:0000313" key="2">
    <source>
        <dbReference type="Proteomes" id="UP000007721"/>
    </source>
</evidence>
<dbReference type="RefSeq" id="WP_012645744.1">
    <property type="nucleotide sequence ID" value="NC_011979.1"/>
</dbReference>
<dbReference type="SUPFAM" id="SSF53335">
    <property type="entry name" value="S-adenosyl-L-methionine-dependent methyltransferases"/>
    <property type="match status" value="1"/>
</dbReference>
<proteinExistence type="predicted"/>
<name>B9M0H8_GEODF</name>
<sequence>MELSFAGFARLHDFLKKLENDTYPELPTQLHTEITNQQLNNLLAKYPLQQGAAILDVGCGQGPALDIFREKGFAPLGITLNDEDIEACRKKGHQVTKMEQSFLDYLPETFDLIWARHVIEHSIFPHFTLAEFARVLKAGGLLYLEVPAPETACHHENNQNHYSVLNRGMWVSLLGRNGLQPLEQVNFNFTTGLGPDEYWGFICKKQA</sequence>
<keyword evidence="1" id="KW-0489">Methyltransferase</keyword>
<dbReference type="KEGG" id="geo:Geob_0650"/>
<reference evidence="1 2" key="1">
    <citation type="submission" date="2009-01" db="EMBL/GenBank/DDBJ databases">
        <title>Complete sequence of Geobacter sp. FRC-32.</title>
        <authorList>
            <consortium name="US DOE Joint Genome Institute"/>
            <person name="Lucas S."/>
            <person name="Copeland A."/>
            <person name="Lapidus A."/>
            <person name="Glavina del Rio T."/>
            <person name="Dalin E."/>
            <person name="Tice H."/>
            <person name="Bruce D."/>
            <person name="Goodwin L."/>
            <person name="Pitluck S."/>
            <person name="Saunders E."/>
            <person name="Brettin T."/>
            <person name="Detter J.C."/>
            <person name="Han C."/>
            <person name="Larimer F."/>
            <person name="Land M."/>
            <person name="Hauser L."/>
            <person name="Kyrpides N."/>
            <person name="Ovchinnikova G."/>
            <person name="Kostka J."/>
            <person name="Richardson P."/>
        </authorList>
    </citation>
    <scope>NUCLEOTIDE SEQUENCE [LARGE SCALE GENOMIC DNA]</scope>
    <source>
        <strain evidence="2">DSM 22248 / JCM 15807 / FRC-32</strain>
    </source>
</reference>
<keyword evidence="1" id="KW-0808">Transferase</keyword>
<dbReference type="Proteomes" id="UP000007721">
    <property type="component" value="Chromosome"/>
</dbReference>
<dbReference type="InterPro" id="IPR029063">
    <property type="entry name" value="SAM-dependent_MTases_sf"/>
</dbReference>
<dbReference type="EMBL" id="CP001390">
    <property type="protein sequence ID" value="ACM19015.1"/>
    <property type="molecule type" value="Genomic_DNA"/>
</dbReference>
<dbReference type="GO" id="GO:0008168">
    <property type="term" value="F:methyltransferase activity"/>
    <property type="evidence" value="ECO:0007669"/>
    <property type="project" value="UniProtKB-KW"/>
</dbReference>
<accession>B9M0H8</accession>
<dbReference type="CDD" id="cd02440">
    <property type="entry name" value="AdoMet_MTases"/>
    <property type="match status" value="1"/>
</dbReference>
<organism evidence="1 2">
    <name type="scientific">Geotalea daltonii (strain DSM 22248 / JCM 15807 / FRC-32)</name>
    <name type="common">Geobacter daltonii</name>
    <dbReference type="NCBI Taxonomy" id="316067"/>
    <lineage>
        <taxon>Bacteria</taxon>
        <taxon>Pseudomonadati</taxon>
        <taxon>Thermodesulfobacteriota</taxon>
        <taxon>Desulfuromonadia</taxon>
        <taxon>Geobacterales</taxon>
        <taxon>Geobacteraceae</taxon>
        <taxon>Geotalea</taxon>
    </lineage>
</organism>
<keyword evidence="2" id="KW-1185">Reference proteome</keyword>
<dbReference type="AlphaFoldDB" id="B9M0H8"/>
<dbReference type="PANTHER" id="PTHR43861">
    <property type="entry name" value="TRANS-ACONITATE 2-METHYLTRANSFERASE-RELATED"/>
    <property type="match status" value="1"/>
</dbReference>
<evidence type="ECO:0000313" key="1">
    <source>
        <dbReference type="EMBL" id="ACM19015.1"/>
    </source>
</evidence>
<dbReference type="Pfam" id="PF13489">
    <property type="entry name" value="Methyltransf_23"/>
    <property type="match status" value="1"/>
</dbReference>
<protein>
    <submittedName>
        <fullName evidence="1">SAM-dependent methyltransferase, type 11</fullName>
    </submittedName>
</protein>
<dbReference type="GO" id="GO:0032259">
    <property type="term" value="P:methylation"/>
    <property type="evidence" value="ECO:0007669"/>
    <property type="project" value="UniProtKB-KW"/>
</dbReference>
<dbReference type="OrthoDB" id="5395564at2"/>
<dbReference type="HOGENOM" id="CLU_1303421_0_0_7"/>
<dbReference type="STRING" id="316067.Geob_0650"/>